<feature type="signal peptide" evidence="1">
    <location>
        <begin position="1"/>
        <end position="23"/>
    </location>
</feature>
<proteinExistence type="predicted"/>
<dbReference type="AlphaFoldDB" id="A0A318JR09"/>
<dbReference type="CDD" id="cd07040">
    <property type="entry name" value="HP"/>
    <property type="match status" value="1"/>
</dbReference>
<evidence type="ECO:0000313" key="2">
    <source>
        <dbReference type="EMBL" id="PXX42711.1"/>
    </source>
</evidence>
<protein>
    <submittedName>
        <fullName evidence="2">Histidine phosphatase superfamily protein (Branch 1)</fullName>
    </submittedName>
</protein>
<keyword evidence="3" id="KW-1185">Reference proteome</keyword>
<dbReference type="Proteomes" id="UP000247792">
    <property type="component" value="Unassembled WGS sequence"/>
</dbReference>
<evidence type="ECO:0000313" key="3">
    <source>
        <dbReference type="Proteomes" id="UP000247792"/>
    </source>
</evidence>
<gene>
    <name evidence="2" type="ORF">DFR42_105374</name>
</gene>
<accession>A0A318JR09</accession>
<dbReference type="EMBL" id="QJKB01000005">
    <property type="protein sequence ID" value="PXX42711.1"/>
    <property type="molecule type" value="Genomic_DNA"/>
</dbReference>
<dbReference type="Pfam" id="PF00300">
    <property type="entry name" value="His_Phos_1"/>
    <property type="match status" value="1"/>
</dbReference>
<feature type="chain" id="PRO_5016410988" evidence="1">
    <location>
        <begin position="24"/>
        <end position="180"/>
    </location>
</feature>
<comment type="caution">
    <text evidence="2">The sequence shown here is derived from an EMBL/GenBank/DDBJ whole genome shotgun (WGS) entry which is preliminary data.</text>
</comment>
<dbReference type="SMART" id="SM00855">
    <property type="entry name" value="PGAM"/>
    <property type="match status" value="1"/>
</dbReference>
<dbReference type="RefSeq" id="WP_170133564.1">
    <property type="nucleotide sequence ID" value="NZ_QJKB01000005.1"/>
</dbReference>
<name>A0A318JR09_9BURK</name>
<organism evidence="2 3">
    <name type="scientific">Undibacterium pigrum</name>
    <dbReference type="NCBI Taxonomy" id="401470"/>
    <lineage>
        <taxon>Bacteria</taxon>
        <taxon>Pseudomonadati</taxon>
        <taxon>Pseudomonadota</taxon>
        <taxon>Betaproteobacteria</taxon>
        <taxon>Burkholderiales</taxon>
        <taxon>Oxalobacteraceae</taxon>
        <taxon>Undibacterium</taxon>
    </lineage>
</organism>
<dbReference type="InterPro" id="IPR029033">
    <property type="entry name" value="His_PPase_superfam"/>
</dbReference>
<sequence>MPKSIAILLVLCCSLLSPLKVQAEPELIILVRHAEKAADNPADPALSALGQARAQALATALQYSGVSSIYTTQFKRTRETALPLAQARNITPQVLGAKRGAEHINEVVTAVRASSGVVLVVGHGNTVPAIATALGAPAMKEFCESSFSHMLVLRPTAQGVHMVQSRYGVVEASSTEANCQ</sequence>
<dbReference type="Gene3D" id="3.40.50.1240">
    <property type="entry name" value="Phosphoglycerate mutase-like"/>
    <property type="match status" value="1"/>
</dbReference>
<keyword evidence="1" id="KW-0732">Signal</keyword>
<dbReference type="SUPFAM" id="SSF53254">
    <property type="entry name" value="Phosphoglycerate mutase-like"/>
    <property type="match status" value="1"/>
</dbReference>
<reference evidence="2 3" key="1">
    <citation type="submission" date="2018-05" db="EMBL/GenBank/DDBJ databases">
        <title>Genomic Encyclopedia of Type Strains, Phase IV (KMG-IV): sequencing the most valuable type-strain genomes for metagenomic binning, comparative biology and taxonomic classification.</title>
        <authorList>
            <person name="Goeker M."/>
        </authorList>
    </citation>
    <scope>NUCLEOTIDE SEQUENCE [LARGE SCALE GENOMIC DNA]</scope>
    <source>
        <strain evidence="2 3">DSM 19792</strain>
    </source>
</reference>
<evidence type="ECO:0000256" key="1">
    <source>
        <dbReference type="SAM" id="SignalP"/>
    </source>
</evidence>
<dbReference type="InterPro" id="IPR013078">
    <property type="entry name" value="His_Pase_superF_clade-1"/>
</dbReference>